<evidence type="ECO:0000313" key="1">
    <source>
        <dbReference type="EMBL" id="KDP24553.1"/>
    </source>
</evidence>
<reference evidence="1 2" key="1">
    <citation type="journal article" date="2014" name="PLoS ONE">
        <title>Global Analysis of Gene Expression Profiles in Physic Nut (Jatropha curcas L.) Seedlings Exposed to Salt Stress.</title>
        <authorList>
            <person name="Zhang L."/>
            <person name="Zhang C."/>
            <person name="Wu P."/>
            <person name="Chen Y."/>
            <person name="Li M."/>
            <person name="Jiang H."/>
            <person name="Wu G."/>
        </authorList>
    </citation>
    <scope>NUCLEOTIDE SEQUENCE [LARGE SCALE GENOMIC DNA]</scope>
    <source>
        <strain evidence="2">cv. GZQX0401</strain>
        <tissue evidence="1">Young leaves</tissue>
    </source>
</reference>
<dbReference type="AlphaFoldDB" id="A0A067JNZ0"/>
<dbReference type="PANTHER" id="PTHR10826:SF24">
    <property type="entry name" value="MITOCHONDRIAL GLYCOPROTEIN FAMILY PROTEIN"/>
    <property type="match status" value="1"/>
</dbReference>
<dbReference type="GO" id="GO:0005759">
    <property type="term" value="C:mitochondrial matrix"/>
    <property type="evidence" value="ECO:0007669"/>
    <property type="project" value="InterPro"/>
</dbReference>
<keyword evidence="2" id="KW-1185">Reference proteome</keyword>
<name>A0A067JNZ0_JATCU</name>
<gene>
    <name evidence="1" type="ORF">JCGZ_25117</name>
</gene>
<dbReference type="Gene3D" id="3.10.280.10">
    <property type="entry name" value="Mitochondrial glycoprotein"/>
    <property type="match status" value="1"/>
</dbReference>
<dbReference type="InterPro" id="IPR036561">
    <property type="entry name" value="MAM33_sf"/>
</dbReference>
<dbReference type="STRING" id="180498.A0A067JNZ0"/>
<dbReference type="EMBL" id="KK915111">
    <property type="protein sequence ID" value="KDP24553.1"/>
    <property type="molecule type" value="Genomic_DNA"/>
</dbReference>
<dbReference type="Pfam" id="PF02330">
    <property type="entry name" value="MAM33"/>
    <property type="match status" value="1"/>
</dbReference>
<sequence>MYIVRRATTYLSYLAIQTAKIKNVEVHRNLSIPPSSFTLSEVFYRHSLPKTSLGKKPEKEIIDIIDSKIEIQESIDTDKEIPKLHFSVKDSEEDILLEREYENEKINVQVDRQALSNRQDNISMTVTIDKDSHISLGFDVRASLDSVQILRFFTWTKVSENLNNTDKEVQFSDLDAKMKKALERYLEIRGIQPSMVKALSELVKDKKMDYSTIWLKELKNFMEI</sequence>
<protein>
    <submittedName>
        <fullName evidence="1">Uncharacterized protein</fullName>
    </submittedName>
</protein>
<evidence type="ECO:0000313" key="2">
    <source>
        <dbReference type="Proteomes" id="UP000027138"/>
    </source>
</evidence>
<accession>A0A067JNZ0</accession>
<proteinExistence type="predicted"/>
<dbReference type="KEGG" id="jcu:105646697"/>
<dbReference type="InterPro" id="IPR003428">
    <property type="entry name" value="MAM33"/>
</dbReference>
<dbReference type="Proteomes" id="UP000027138">
    <property type="component" value="Unassembled WGS sequence"/>
</dbReference>
<dbReference type="OrthoDB" id="278212at2759"/>
<dbReference type="PANTHER" id="PTHR10826">
    <property type="entry name" value="COMPLEMENT COMPONENT 1"/>
    <property type="match status" value="1"/>
</dbReference>
<organism evidence="1 2">
    <name type="scientific">Jatropha curcas</name>
    <name type="common">Barbados nut</name>
    <dbReference type="NCBI Taxonomy" id="180498"/>
    <lineage>
        <taxon>Eukaryota</taxon>
        <taxon>Viridiplantae</taxon>
        <taxon>Streptophyta</taxon>
        <taxon>Embryophyta</taxon>
        <taxon>Tracheophyta</taxon>
        <taxon>Spermatophyta</taxon>
        <taxon>Magnoliopsida</taxon>
        <taxon>eudicotyledons</taxon>
        <taxon>Gunneridae</taxon>
        <taxon>Pentapetalae</taxon>
        <taxon>rosids</taxon>
        <taxon>fabids</taxon>
        <taxon>Malpighiales</taxon>
        <taxon>Euphorbiaceae</taxon>
        <taxon>Crotonoideae</taxon>
        <taxon>Jatropheae</taxon>
        <taxon>Jatropha</taxon>
    </lineage>
</organism>
<dbReference type="SUPFAM" id="SSF54529">
    <property type="entry name" value="Mitochondrial glycoprotein MAM33-like"/>
    <property type="match status" value="1"/>
</dbReference>